<name>A0A2K9A3G1_9GAMM</name>
<evidence type="ECO:0000313" key="2">
    <source>
        <dbReference type="Proteomes" id="UP000232693"/>
    </source>
</evidence>
<evidence type="ECO:0000313" key="1">
    <source>
        <dbReference type="EMBL" id="AUD78405.1"/>
    </source>
</evidence>
<dbReference type="SMART" id="SM00052">
    <property type="entry name" value="EAL"/>
    <property type="match status" value="1"/>
</dbReference>
<dbReference type="PANTHER" id="PTHR33121">
    <property type="entry name" value="CYCLIC DI-GMP PHOSPHODIESTERASE PDEF"/>
    <property type="match status" value="1"/>
</dbReference>
<sequence length="252" mass="28315">MSKSHDNNFGCSRCKDKEALGFDISMAFQPIINTANQTVFAHEALVRGTNAESANDVFKNVNADNLYPFDQTCRTKAIELASKLNFNQKLSINFMPNAIYQPELCLRTTLAAAEKYNFPIDRIIFEITEGEKVDDLEHLKKIVTYYKSRGFLTAIDDFGSGYAGLTLISEIQTDIVKLDMGLIRNIDSHKSKQAIVKGILTVCKDLGSEVIAEGIETHEEWATLKEFGIELFQGYYFAKPKFEGIADINFPQ</sequence>
<dbReference type="Gene3D" id="3.20.20.450">
    <property type="entry name" value="EAL domain"/>
    <property type="match status" value="1"/>
</dbReference>
<dbReference type="InterPro" id="IPR035919">
    <property type="entry name" value="EAL_sf"/>
</dbReference>
<keyword evidence="2" id="KW-1185">Reference proteome</keyword>
<dbReference type="CDD" id="cd01948">
    <property type="entry name" value="EAL"/>
    <property type="match status" value="1"/>
</dbReference>
<dbReference type="GO" id="GO:0071111">
    <property type="term" value="F:cyclic-guanylate-specific phosphodiesterase activity"/>
    <property type="evidence" value="ECO:0007669"/>
    <property type="project" value="InterPro"/>
</dbReference>
<dbReference type="SUPFAM" id="SSF141868">
    <property type="entry name" value="EAL domain-like"/>
    <property type="match status" value="1"/>
</dbReference>
<dbReference type="InterPro" id="IPR001633">
    <property type="entry name" value="EAL_dom"/>
</dbReference>
<protein>
    <submittedName>
        <fullName evidence="1">Diguanylate phosphodiesterase</fullName>
    </submittedName>
</protein>
<gene>
    <name evidence="1" type="ORF">CW740_03730</name>
</gene>
<organism evidence="1 2">
    <name type="scientific">Kangiella profundi</name>
    <dbReference type="NCBI Taxonomy" id="1561924"/>
    <lineage>
        <taxon>Bacteria</taxon>
        <taxon>Pseudomonadati</taxon>
        <taxon>Pseudomonadota</taxon>
        <taxon>Gammaproteobacteria</taxon>
        <taxon>Kangiellales</taxon>
        <taxon>Kangiellaceae</taxon>
        <taxon>Kangiella</taxon>
    </lineage>
</organism>
<dbReference type="Proteomes" id="UP000232693">
    <property type="component" value="Chromosome"/>
</dbReference>
<dbReference type="AlphaFoldDB" id="A0A2K9A3G1"/>
<dbReference type="OrthoDB" id="1673646at2"/>
<dbReference type="InterPro" id="IPR050706">
    <property type="entry name" value="Cyclic-di-GMP_PDE-like"/>
</dbReference>
<accession>A0A2K9A3G1</accession>
<dbReference type="Pfam" id="PF00563">
    <property type="entry name" value="EAL"/>
    <property type="match status" value="1"/>
</dbReference>
<dbReference type="RefSeq" id="WP_106646276.1">
    <property type="nucleotide sequence ID" value="NZ_BMGO01000002.1"/>
</dbReference>
<dbReference type="PANTHER" id="PTHR33121:SF15">
    <property type="entry name" value="BLUE LIGHT- AND TEMPERATURE-REGULATED ANTIREPRESSOR BLUF"/>
    <property type="match status" value="1"/>
</dbReference>
<reference evidence="1 2" key="1">
    <citation type="submission" date="2017-12" db="EMBL/GenBank/DDBJ databases">
        <title>Kangiella profundi FT102 completed genome.</title>
        <authorList>
            <person name="Xu J."/>
            <person name="Wang J."/>
            <person name="Lu Y."/>
        </authorList>
    </citation>
    <scope>NUCLEOTIDE SEQUENCE [LARGE SCALE GENOMIC DNA]</scope>
    <source>
        <strain evidence="1 2">FT102</strain>
    </source>
</reference>
<dbReference type="PROSITE" id="PS50883">
    <property type="entry name" value="EAL"/>
    <property type="match status" value="1"/>
</dbReference>
<dbReference type="EMBL" id="CP025120">
    <property type="protein sequence ID" value="AUD78405.1"/>
    <property type="molecule type" value="Genomic_DNA"/>
</dbReference>
<proteinExistence type="predicted"/>
<dbReference type="KEGG" id="kpd:CW740_03730"/>